<proteinExistence type="predicted"/>
<dbReference type="EMBL" id="JACAGC010000022">
    <property type="protein sequence ID" value="KAF6288392.1"/>
    <property type="molecule type" value="Genomic_DNA"/>
</dbReference>
<evidence type="ECO:0000313" key="3">
    <source>
        <dbReference type="Proteomes" id="UP000585614"/>
    </source>
</evidence>
<comment type="caution">
    <text evidence="2">The sequence shown here is derived from an EMBL/GenBank/DDBJ whole genome shotgun (WGS) entry which is preliminary data.</text>
</comment>
<dbReference type="GO" id="GO:0019068">
    <property type="term" value="P:virion assembly"/>
    <property type="evidence" value="ECO:0007669"/>
    <property type="project" value="InterPro"/>
</dbReference>
<dbReference type="Pfam" id="PF02093">
    <property type="entry name" value="Gag_p30"/>
    <property type="match status" value="1"/>
</dbReference>
<sequence length="142" mass="16812">MPLRETQGYDLIGPDWTPLPGRPIIYYQPFTTTDLLHWKHHTPAYSEKLQAMIDLMESIFQTHRLTWEDCQQLLRTLFNTKERQRILQEARKWLEDMAPGGVTDTGRWANEAAPDNWPDWDFNTEEGRSAIRRYPEVILRGL</sequence>
<dbReference type="InterPro" id="IPR008919">
    <property type="entry name" value="Retrov_capsid_N"/>
</dbReference>
<feature type="domain" description="Core shell protein Gag P30" evidence="1">
    <location>
        <begin position="34"/>
        <end position="142"/>
    </location>
</feature>
<dbReference type="PANTHER" id="PTHR33166">
    <property type="entry name" value="GAG_P30 DOMAIN-CONTAINING PROTEIN"/>
    <property type="match status" value="1"/>
</dbReference>
<dbReference type="InterPro" id="IPR003036">
    <property type="entry name" value="Gag_P30"/>
</dbReference>
<dbReference type="Gene3D" id="1.10.375.10">
    <property type="entry name" value="Human Immunodeficiency Virus Type 1 Capsid Protein"/>
    <property type="match status" value="1"/>
</dbReference>
<dbReference type="Proteomes" id="UP000585614">
    <property type="component" value="Unassembled WGS sequence"/>
</dbReference>
<gene>
    <name evidence="2" type="ORF">mRhiFer1_009126</name>
</gene>
<evidence type="ECO:0000259" key="1">
    <source>
        <dbReference type="Pfam" id="PF02093"/>
    </source>
</evidence>
<reference evidence="2 3" key="1">
    <citation type="journal article" date="2020" name="Nature">
        <title>Six reference-quality genomes reveal evolution of bat adaptations.</title>
        <authorList>
            <person name="Jebb D."/>
            <person name="Huang Z."/>
            <person name="Pippel M."/>
            <person name="Hughes G.M."/>
            <person name="Lavrichenko K."/>
            <person name="Devanna P."/>
            <person name="Winkler S."/>
            <person name="Jermiin L.S."/>
            <person name="Skirmuntt E.C."/>
            <person name="Katzourakis A."/>
            <person name="Burkitt-Gray L."/>
            <person name="Ray D.A."/>
            <person name="Sullivan K.A.M."/>
            <person name="Roscito J.G."/>
            <person name="Kirilenko B.M."/>
            <person name="Davalos L.M."/>
            <person name="Corthals A.P."/>
            <person name="Power M.L."/>
            <person name="Jones G."/>
            <person name="Ransome R.D."/>
            <person name="Dechmann D.K.N."/>
            <person name="Locatelli A.G."/>
            <person name="Puechmaille S.J."/>
            <person name="Fedrigo O."/>
            <person name="Jarvis E.D."/>
            <person name="Hiller M."/>
            <person name="Vernes S.C."/>
            <person name="Myers E.W."/>
            <person name="Teeling E.C."/>
        </authorList>
    </citation>
    <scope>NUCLEOTIDE SEQUENCE [LARGE SCALE GENOMIC DNA]</scope>
    <source>
        <strain evidence="2">MRhiFer1</strain>
        <tissue evidence="2">Lung</tissue>
    </source>
</reference>
<name>A0A7J7SIX4_RHIFE</name>
<dbReference type="InterPro" id="IPR050462">
    <property type="entry name" value="Retroviral_Gag-Pol_poly"/>
</dbReference>
<organism evidence="2 3">
    <name type="scientific">Rhinolophus ferrumequinum</name>
    <name type="common">Greater horseshoe bat</name>
    <dbReference type="NCBI Taxonomy" id="59479"/>
    <lineage>
        <taxon>Eukaryota</taxon>
        <taxon>Metazoa</taxon>
        <taxon>Chordata</taxon>
        <taxon>Craniata</taxon>
        <taxon>Vertebrata</taxon>
        <taxon>Euteleostomi</taxon>
        <taxon>Mammalia</taxon>
        <taxon>Eutheria</taxon>
        <taxon>Laurasiatheria</taxon>
        <taxon>Chiroptera</taxon>
        <taxon>Yinpterochiroptera</taxon>
        <taxon>Rhinolophoidea</taxon>
        <taxon>Rhinolophidae</taxon>
        <taxon>Rhinolophinae</taxon>
        <taxon>Rhinolophus</taxon>
    </lineage>
</organism>
<evidence type="ECO:0000313" key="2">
    <source>
        <dbReference type="EMBL" id="KAF6288392.1"/>
    </source>
</evidence>
<protein>
    <recommendedName>
        <fullName evidence="1">Core shell protein Gag P30 domain-containing protein</fullName>
    </recommendedName>
</protein>
<dbReference type="AlphaFoldDB" id="A0A7J7SIX4"/>
<accession>A0A7J7SIX4</accession>
<dbReference type="SUPFAM" id="SSF47943">
    <property type="entry name" value="Retrovirus capsid protein, N-terminal core domain"/>
    <property type="match status" value="1"/>
</dbReference>